<organism evidence="2 3">
    <name type="scientific">Tanacetum coccineum</name>
    <dbReference type="NCBI Taxonomy" id="301880"/>
    <lineage>
        <taxon>Eukaryota</taxon>
        <taxon>Viridiplantae</taxon>
        <taxon>Streptophyta</taxon>
        <taxon>Embryophyta</taxon>
        <taxon>Tracheophyta</taxon>
        <taxon>Spermatophyta</taxon>
        <taxon>Magnoliopsida</taxon>
        <taxon>eudicotyledons</taxon>
        <taxon>Gunneridae</taxon>
        <taxon>Pentapetalae</taxon>
        <taxon>asterids</taxon>
        <taxon>campanulids</taxon>
        <taxon>Asterales</taxon>
        <taxon>Asteraceae</taxon>
        <taxon>Asteroideae</taxon>
        <taxon>Anthemideae</taxon>
        <taxon>Anthemidinae</taxon>
        <taxon>Tanacetum</taxon>
    </lineage>
</organism>
<accession>A0ABQ5EVT8</accession>
<comment type="caution">
    <text evidence="2">The sequence shown here is derived from an EMBL/GenBank/DDBJ whole genome shotgun (WGS) entry which is preliminary data.</text>
</comment>
<gene>
    <name evidence="2" type="ORF">Tco_0989977</name>
</gene>
<reference evidence="2" key="1">
    <citation type="journal article" date="2022" name="Int. J. Mol. Sci.">
        <title>Draft Genome of Tanacetum Coccineum: Genomic Comparison of Closely Related Tanacetum-Family Plants.</title>
        <authorList>
            <person name="Yamashiro T."/>
            <person name="Shiraishi A."/>
            <person name="Nakayama K."/>
            <person name="Satake H."/>
        </authorList>
    </citation>
    <scope>NUCLEOTIDE SEQUENCE</scope>
</reference>
<evidence type="ECO:0000256" key="1">
    <source>
        <dbReference type="SAM" id="MobiDB-lite"/>
    </source>
</evidence>
<feature type="compositionally biased region" description="Polar residues" evidence="1">
    <location>
        <begin position="77"/>
        <end position="104"/>
    </location>
</feature>
<name>A0ABQ5EVT8_9ASTR</name>
<proteinExistence type="predicted"/>
<dbReference type="Proteomes" id="UP001151760">
    <property type="component" value="Unassembled WGS sequence"/>
</dbReference>
<protein>
    <submittedName>
        <fullName evidence="2">Uncharacterized protein</fullName>
    </submittedName>
</protein>
<sequence length="115" mass="12770">MAQYSLSISGLKQSELHATLRTDQSLSKDMIRLPMKYSGKGFLTLILEAITPNEQNNPYIENGEGPPDQEITKETQEQVVQDEQINHQPTKGTSGNNTKTSVPITETFVPEAHQS</sequence>
<keyword evidence="3" id="KW-1185">Reference proteome</keyword>
<reference evidence="2" key="2">
    <citation type="submission" date="2022-01" db="EMBL/GenBank/DDBJ databases">
        <authorList>
            <person name="Yamashiro T."/>
            <person name="Shiraishi A."/>
            <person name="Satake H."/>
            <person name="Nakayama K."/>
        </authorList>
    </citation>
    <scope>NUCLEOTIDE SEQUENCE</scope>
</reference>
<feature type="region of interest" description="Disordered" evidence="1">
    <location>
        <begin position="55"/>
        <end position="115"/>
    </location>
</feature>
<dbReference type="EMBL" id="BQNB010016714">
    <property type="protein sequence ID" value="GJT54923.1"/>
    <property type="molecule type" value="Genomic_DNA"/>
</dbReference>
<evidence type="ECO:0000313" key="2">
    <source>
        <dbReference type="EMBL" id="GJT54923.1"/>
    </source>
</evidence>
<evidence type="ECO:0000313" key="3">
    <source>
        <dbReference type="Proteomes" id="UP001151760"/>
    </source>
</evidence>